<dbReference type="GO" id="GO:0007094">
    <property type="term" value="P:mitotic spindle assembly checkpoint signaling"/>
    <property type="evidence" value="ECO:0007669"/>
    <property type="project" value="TreeGrafter"/>
</dbReference>
<dbReference type="GO" id="GO:0005737">
    <property type="term" value="C:cytoplasm"/>
    <property type="evidence" value="ECO:0007669"/>
    <property type="project" value="UniProtKB-SubCell"/>
</dbReference>
<dbReference type="InterPro" id="IPR048344">
    <property type="entry name" value="Zw10_middle"/>
</dbReference>
<evidence type="ECO:0000256" key="7">
    <source>
        <dbReference type="ARBA" id="ARBA00022776"/>
    </source>
</evidence>
<evidence type="ECO:0000259" key="15">
    <source>
        <dbReference type="Pfam" id="PF20666"/>
    </source>
</evidence>
<comment type="caution">
    <text evidence="17">The sequence shown here is derived from an EMBL/GenBank/DDBJ whole genome shotgun (WGS) entry which is preliminary data.</text>
</comment>
<evidence type="ECO:0000259" key="16">
    <source>
        <dbReference type="Pfam" id="PF22766"/>
    </source>
</evidence>
<comment type="similarity">
    <text evidence="3">Belongs to the ZW10 family.</text>
</comment>
<comment type="subcellular location">
    <subcellularLocation>
        <location evidence="2">Chromosome</location>
        <location evidence="2">Centromere</location>
        <location evidence="2">Kinetochore</location>
    </subcellularLocation>
    <subcellularLocation>
        <location evidence="1">Cytoplasm</location>
    </subcellularLocation>
</comment>
<dbReference type="Proteomes" id="UP001174909">
    <property type="component" value="Unassembled WGS sequence"/>
</dbReference>
<dbReference type="GO" id="GO:1990423">
    <property type="term" value="C:RZZ complex"/>
    <property type="evidence" value="ECO:0007669"/>
    <property type="project" value="TreeGrafter"/>
</dbReference>
<accession>A0AA35TW22</accession>
<protein>
    <submittedName>
        <fullName evidence="17">Centromere/kinetochore protein zw10 homolog</fullName>
    </submittedName>
</protein>
<dbReference type="Pfam" id="PF20666">
    <property type="entry name" value="ZW10_C"/>
    <property type="match status" value="1"/>
</dbReference>
<keyword evidence="18" id="KW-1185">Reference proteome</keyword>
<dbReference type="GO" id="GO:0006888">
    <property type="term" value="P:endoplasmic reticulum to Golgi vesicle-mediated transport"/>
    <property type="evidence" value="ECO:0007669"/>
    <property type="project" value="TreeGrafter"/>
</dbReference>
<feature type="domain" description="Centromere/kinetochore protein zw10 N-terminal" evidence="13">
    <location>
        <begin position="31"/>
        <end position="123"/>
    </location>
</feature>
<dbReference type="AlphaFoldDB" id="A0AA35TW22"/>
<feature type="region of interest" description="Disordered" evidence="12">
    <location>
        <begin position="422"/>
        <end position="455"/>
    </location>
</feature>
<evidence type="ECO:0000313" key="18">
    <source>
        <dbReference type="Proteomes" id="UP001174909"/>
    </source>
</evidence>
<evidence type="ECO:0000259" key="13">
    <source>
        <dbReference type="Pfam" id="PF06248"/>
    </source>
</evidence>
<keyword evidence="6" id="KW-0132">Cell division</keyword>
<feature type="domain" description="Centromere/kinetochore protein zw10 C-terminal" evidence="15">
    <location>
        <begin position="478"/>
        <end position="600"/>
    </location>
</feature>
<keyword evidence="4" id="KW-0158">Chromosome</keyword>
<dbReference type="PANTHER" id="PTHR12205:SF0">
    <property type="entry name" value="CENTROMERE_KINETOCHORE PROTEIN ZW10 HOMOLOG"/>
    <property type="match status" value="1"/>
</dbReference>
<dbReference type="InterPro" id="IPR046362">
    <property type="entry name" value="Zw10/DSL1_C_sf"/>
</dbReference>
<feature type="coiled-coil region" evidence="11">
    <location>
        <begin position="89"/>
        <end position="116"/>
    </location>
</feature>
<evidence type="ECO:0000256" key="5">
    <source>
        <dbReference type="ARBA" id="ARBA00022490"/>
    </source>
</evidence>
<gene>
    <name evidence="17" type="ORF">GBAR_LOCUS30312</name>
</gene>
<dbReference type="Gene3D" id="1.10.357.150">
    <property type="match status" value="1"/>
</dbReference>
<keyword evidence="7" id="KW-0498">Mitosis</keyword>
<evidence type="ECO:0000256" key="3">
    <source>
        <dbReference type="ARBA" id="ARBA00006245"/>
    </source>
</evidence>
<reference evidence="17" key="1">
    <citation type="submission" date="2023-03" db="EMBL/GenBank/DDBJ databases">
        <authorList>
            <person name="Steffen K."/>
            <person name="Cardenas P."/>
        </authorList>
    </citation>
    <scope>NUCLEOTIDE SEQUENCE</scope>
</reference>
<dbReference type="InterPro" id="IPR055148">
    <property type="entry name" value="ZW10_C_2"/>
</dbReference>
<feature type="compositionally biased region" description="Basic and acidic residues" evidence="12">
    <location>
        <begin position="437"/>
        <end position="448"/>
    </location>
</feature>
<dbReference type="EMBL" id="CASHTH010004284">
    <property type="protein sequence ID" value="CAI8055530.1"/>
    <property type="molecule type" value="Genomic_DNA"/>
</dbReference>
<feature type="domain" description="ZW10 C-terminal helical" evidence="16">
    <location>
        <begin position="626"/>
        <end position="773"/>
    </location>
</feature>
<dbReference type="PANTHER" id="PTHR12205">
    <property type="entry name" value="CENTROMERE/KINETOCHORE PROTEIN ZW10"/>
    <property type="match status" value="1"/>
</dbReference>
<keyword evidence="5" id="KW-0963">Cytoplasm</keyword>
<dbReference type="Pfam" id="PF22766">
    <property type="entry name" value="ZW10_C2"/>
    <property type="match status" value="1"/>
</dbReference>
<evidence type="ECO:0000256" key="8">
    <source>
        <dbReference type="ARBA" id="ARBA00022838"/>
    </source>
</evidence>
<evidence type="ECO:0000256" key="12">
    <source>
        <dbReference type="SAM" id="MobiDB-lite"/>
    </source>
</evidence>
<evidence type="ECO:0000256" key="6">
    <source>
        <dbReference type="ARBA" id="ARBA00022618"/>
    </source>
</evidence>
<keyword evidence="8" id="KW-0995">Kinetochore</keyword>
<feature type="domain" description="Centromere/kinetochore protein zw10 middle" evidence="14">
    <location>
        <begin position="180"/>
        <end position="411"/>
    </location>
</feature>
<dbReference type="InterPro" id="IPR048343">
    <property type="entry name" value="ZW10_C"/>
</dbReference>
<keyword evidence="10" id="KW-0137">Centromere</keyword>
<dbReference type="Pfam" id="PF20665">
    <property type="entry name" value="Zw10_middle"/>
    <property type="match status" value="1"/>
</dbReference>
<evidence type="ECO:0000256" key="1">
    <source>
        <dbReference type="ARBA" id="ARBA00004496"/>
    </source>
</evidence>
<evidence type="ECO:0000256" key="2">
    <source>
        <dbReference type="ARBA" id="ARBA00004629"/>
    </source>
</evidence>
<sequence length="778" mass="87817">MAFPGGSLVSSILQKSSALDQRLVESGAQKLSKKVGQLKEEMYEHVRQRYVEFETHVQTTCQLREKLREVEGEYRRLNADIGGELRRKIADSAEKRREIEDSLRDVQEKMEFVRRLASVHEELQASQRNLDEGDWVEAAQKLHDVAVCLGELSEMGCEARVFNALQEETALVNSEADLTLVEEWDKRVNWSPESATKDPPYHVILQTKLSIPSSYTLDIEGDGRSLADVVGACRALDTWAEVQLEFSNKLRHLIVKPLVTIPALGVACQVQSARSCIILSITEAEEEEEEKEGSERISELYANLATVFKVVGQVVPVEKEGWTGKVGRLVLPEMTQLITDHLLKKHVPKTPEELERYEEVKVATCEFEAGLTELGFAEAGFSGLSDFTQNIEVYFEEQKRQELLANARSILMKSIHDTEKVVTPERSEIGHASPWSEGEKGGGGREKWTPQLEPGTKIPTLTDLMLHEDKLRDVGTHFPECAVSRCILEYVALLCDLLEASYSKETEEEKMDMFRTVRDLIDLYRAVFPTHHSGDIATIPAAAATYYNNCMYLVHHLIVESAKLSRNLSPRASFVDLILIVRRMGEDTFQQEMRKQRESVLRSLKTVGDFGGVSNDDKRDEVYRGVRQGLFQITQLSRVYKNTLPVHVHRDAAGNLLDVLVSYMIQGVLSLEDIVSKDSSELSRLLGVIVEKGPSVMQMSEEEAKKELHHHCPSWLQLQDLAFVLDARLQEIVDRWAGGEGTLGKNFKALQIRTLIKALFTNTDRRAAALDKITMQKK</sequence>
<dbReference type="GO" id="GO:0051301">
    <property type="term" value="P:cell division"/>
    <property type="evidence" value="ECO:0007669"/>
    <property type="project" value="UniProtKB-KW"/>
</dbReference>
<name>A0AA35TW22_GEOBA</name>
<evidence type="ECO:0000259" key="14">
    <source>
        <dbReference type="Pfam" id="PF20665"/>
    </source>
</evidence>
<dbReference type="InterPro" id="IPR009361">
    <property type="entry name" value="Zw10_N"/>
</dbReference>
<evidence type="ECO:0000256" key="9">
    <source>
        <dbReference type="ARBA" id="ARBA00023306"/>
    </source>
</evidence>
<keyword evidence="11" id="KW-0175">Coiled coil</keyword>
<keyword evidence="9" id="KW-0131">Cell cycle</keyword>
<proteinExistence type="inferred from homology"/>
<dbReference type="GO" id="GO:0005634">
    <property type="term" value="C:nucleus"/>
    <property type="evidence" value="ECO:0007669"/>
    <property type="project" value="InterPro"/>
</dbReference>
<dbReference type="Pfam" id="PF06248">
    <property type="entry name" value="Zw10_N"/>
    <property type="match status" value="1"/>
</dbReference>
<evidence type="ECO:0000256" key="4">
    <source>
        <dbReference type="ARBA" id="ARBA00022454"/>
    </source>
</evidence>
<evidence type="ECO:0000256" key="10">
    <source>
        <dbReference type="ARBA" id="ARBA00023328"/>
    </source>
</evidence>
<evidence type="ECO:0000313" key="17">
    <source>
        <dbReference type="EMBL" id="CAI8055530.1"/>
    </source>
</evidence>
<evidence type="ECO:0000256" key="11">
    <source>
        <dbReference type="SAM" id="Coils"/>
    </source>
</evidence>
<organism evidence="17 18">
    <name type="scientific">Geodia barretti</name>
    <name type="common">Barrett's horny sponge</name>
    <dbReference type="NCBI Taxonomy" id="519541"/>
    <lineage>
        <taxon>Eukaryota</taxon>
        <taxon>Metazoa</taxon>
        <taxon>Porifera</taxon>
        <taxon>Demospongiae</taxon>
        <taxon>Heteroscleromorpha</taxon>
        <taxon>Tetractinellida</taxon>
        <taxon>Astrophorina</taxon>
        <taxon>Geodiidae</taxon>
        <taxon>Geodia</taxon>
    </lineage>
</organism>